<dbReference type="AlphaFoldDB" id="A0A2A9M768"/>
<protein>
    <submittedName>
        <fullName evidence="1">Uncharacterized protein</fullName>
    </submittedName>
</protein>
<dbReference type="InterPro" id="IPR016024">
    <property type="entry name" value="ARM-type_fold"/>
</dbReference>
<dbReference type="SUPFAM" id="SSF48371">
    <property type="entry name" value="ARM repeat"/>
    <property type="match status" value="1"/>
</dbReference>
<organism evidence="1 2">
    <name type="scientific">Besnoitia besnoiti</name>
    <name type="common">Apicomplexan protozoan</name>
    <dbReference type="NCBI Taxonomy" id="94643"/>
    <lineage>
        <taxon>Eukaryota</taxon>
        <taxon>Sar</taxon>
        <taxon>Alveolata</taxon>
        <taxon>Apicomplexa</taxon>
        <taxon>Conoidasida</taxon>
        <taxon>Coccidia</taxon>
        <taxon>Eucoccidiorida</taxon>
        <taxon>Eimeriorina</taxon>
        <taxon>Sarcocystidae</taxon>
        <taxon>Besnoitia</taxon>
    </lineage>
</organism>
<dbReference type="InterPro" id="IPR011989">
    <property type="entry name" value="ARM-like"/>
</dbReference>
<dbReference type="RefSeq" id="XP_029216160.1">
    <property type="nucleotide sequence ID" value="XM_029360801.1"/>
</dbReference>
<comment type="caution">
    <text evidence="1">The sequence shown here is derived from an EMBL/GenBank/DDBJ whole genome shotgun (WGS) entry which is preliminary data.</text>
</comment>
<reference evidence="1 2" key="1">
    <citation type="submission" date="2017-09" db="EMBL/GenBank/DDBJ databases">
        <title>Genome sequencing of Besnoitia besnoiti strain Bb-Ger1.</title>
        <authorList>
            <person name="Schares G."/>
            <person name="Venepally P."/>
            <person name="Lorenzi H.A."/>
        </authorList>
    </citation>
    <scope>NUCLEOTIDE SEQUENCE [LARGE SCALE GENOMIC DNA]</scope>
    <source>
        <strain evidence="1 2">Bb-Ger1</strain>
    </source>
</reference>
<accession>A0A2A9M768</accession>
<keyword evidence="2" id="KW-1185">Reference proteome</keyword>
<dbReference type="GeneID" id="40307153"/>
<dbReference type="OrthoDB" id="331824at2759"/>
<dbReference type="Proteomes" id="UP000224006">
    <property type="component" value="Chromosome XI"/>
</dbReference>
<gene>
    <name evidence="1" type="ORF">BESB_020920</name>
</gene>
<sequence>MMTGSGIIVAVRLNDDSLRYLADEGAGGFMIKLAKKADEGVVSRAALAQACLVPLQQEEEKQYIDGWIENLVDTVSGNVPVAQEFSSASLCLMSADTSRQSRLFQKTGTGPVLHIFNPHTAPEALLWEAATVANLAKNPTNFPEFLREETLDTLHEMSNSVWNEVRLNAAWTFVFLSLHKAFHKQAIGRWAAWVRDVLTIGVCSEDGITNSIIELFFANITGKETTRCYEAPAVRRYLDSLHQTDNTVREQAQAFVTSLASVYPKEMIDSLLVLCSVSHDGDVARDALATLATLLSDPDTAEAAIACDAYLPFLCLAGRPDESIQLLCARLLVKLISTKDVFLKYEDLEPASVLLYLCDSKSHAVQECAFNGIWVAMEMARRNPENLAIPVLRSCREDVPGDSVHHSYRSSVAQADAAFAKHRAADAATKEYFGLECLCALLVDASAPVQGRLAYKIESFTADTTNLSRMNDLCTRALAYSLVALGQSVVDSVKSRVVTAFMQLVSLDRQSRAAAFQESLAGRGTSDQPLVSALTSREPTARKTVQPEYRFTQARLALDHFLADNYTQCLCGILLDASASPLLKQQCLSAIRQSLSDPLVCQYLGKTDFMSRLFSEEIATSAGDPTDFYFMYCHILSHPVTLGHISNYMGILENILRDVKAYPSLALPLAKLLDAACFLPHIQGYVSEEHF</sequence>
<proteinExistence type="predicted"/>
<evidence type="ECO:0000313" key="2">
    <source>
        <dbReference type="Proteomes" id="UP000224006"/>
    </source>
</evidence>
<evidence type="ECO:0000313" key="1">
    <source>
        <dbReference type="EMBL" id="PFH32151.1"/>
    </source>
</evidence>
<dbReference type="EMBL" id="NWUJ01000012">
    <property type="protein sequence ID" value="PFH32151.1"/>
    <property type="molecule type" value="Genomic_DNA"/>
</dbReference>
<dbReference type="Gene3D" id="1.25.10.10">
    <property type="entry name" value="Leucine-rich Repeat Variant"/>
    <property type="match status" value="2"/>
</dbReference>
<dbReference type="VEuPathDB" id="ToxoDB:BESB_020920"/>
<dbReference type="KEGG" id="bbes:BESB_020920"/>
<name>A0A2A9M768_BESBE</name>